<evidence type="ECO:0000313" key="4">
    <source>
        <dbReference type="EMBL" id="XAD55042.1"/>
    </source>
</evidence>
<dbReference type="Pfam" id="PF01527">
    <property type="entry name" value="HTH_Tnp_1"/>
    <property type="match status" value="1"/>
</dbReference>
<dbReference type="Proteomes" id="UP001453229">
    <property type="component" value="Chromosome"/>
</dbReference>
<evidence type="ECO:0000256" key="1">
    <source>
        <dbReference type="ARBA" id="ARBA00009964"/>
    </source>
</evidence>
<dbReference type="EMBL" id="CP151919">
    <property type="protein sequence ID" value="XAD56185.1"/>
    <property type="molecule type" value="Genomic_DNA"/>
</dbReference>
<dbReference type="InterPro" id="IPR036397">
    <property type="entry name" value="RNaseH_sf"/>
</dbReference>
<evidence type="ECO:0000313" key="6">
    <source>
        <dbReference type="EMBL" id="XAD56185.1"/>
    </source>
</evidence>
<dbReference type="InterPro" id="IPR025948">
    <property type="entry name" value="HTH-like_dom"/>
</dbReference>
<dbReference type="Pfam" id="PF00665">
    <property type="entry name" value="rve"/>
    <property type="match status" value="1"/>
</dbReference>
<dbReference type="InterPro" id="IPR012337">
    <property type="entry name" value="RNaseH-like_sf"/>
</dbReference>
<dbReference type="EMBL" id="CP151919">
    <property type="protein sequence ID" value="XAD55042.1"/>
    <property type="molecule type" value="Genomic_DNA"/>
</dbReference>
<dbReference type="EMBL" id="CP151919">
    <property type="protein sequence ID" value="XAD55063.1"/>
    <property type="molecule type" value="Genomic_DNA"/>
</dbReference>
<dbReference type="NCBIfam" id="NF033516">
    <property type="entry name" value="transpos_IS3"/>
    <property type="match status" value="1"/>
</dbReference>
<feature type="domain" description="Integrase catalytic" evidence="2">
    <location>
        <begin position="218"/>
        <end position="381"/>
    </location>
</feature>
<dbReference type="InterPro" id="IPR050900">
    <property type="entry name" value="Transposase_IS3/IS150/IS904"/>
</dbReference>
<dbReference type="InterPro" id="IPR048020">
    <property type="entry name" value="Transpos_IS3"/>
</dbReference>
<dbReference type="Gene3D" id="1.10.10.60">
    <property type="entry name" value="Homeodomain-like"/>
    <property type="match status" value="1"/>
</dbReference>
<evidence type="ECO:0000313" key="5">
    <source>
        <dbReference type="EMBL" id="XAD55063.1"/>
    </source>
</evidence>
<evidence type="ECO:0000259" key="2">
    <source>
        <dbReference type="PROSITE" id="PS50994"/>
    </source>
</evidence>
<keyword evidence="7" id="KW-1185">Reference proteome</keyword>
<dbReference type="InterPro" id="IPR001584">
    <property type="entry name" value="Integrase_cat-core"/>
</dbReference>
<dbReference type="InterPro" id="IPR009057">
    <property type="entry name" value="Homeodomain-like_sf"/>
</dbReference>
<gene>
    <name evidence="3" type="ORF">AAGT95_03345</name>
    <name evidence="4" type="ORF">AAGT95_03415</name>
    <name evidence="5" type="ORF">AAGT95_03540</name>
    <name evidence="6" type="ORF">AAGT95_09385</name>
</gene>
<evidence type="ECO:0000313" key="3">
    <source>
        <dbReference type="EMBL" id="XAD55028.1"/>
    </source>
</evidence>
<protein>
    <submittedName>
        <fullName evidence="3">IS3 family transposase</fullName>
    </submittedName>
</protein>
<evidence type="ECO:0000313" key="7">
    <source>
        <dbReference type="Proteomes" id="UP001453229"/>
    </source>
</evidence>
<organism evidence="3 7">
    <name type="scientific">Salinicola lusitanus</name>
    <dbReference type="NCBI Taxonomy" id="1949085"/>
    <lineage>
        <taxon>Bacteria</taxon>
        <taxon>Pseudomonadati</taxon>
        <taxon>Pseudomonadota</taxon>
        <taxon>Gammaproteobacteria</taxon>
        <taxon>Oceanospirillales</taxon>
        <taxon>Halomonadaceae</taxon>
        <taxon>Salinicola</taxon>
    </lineage>
</organism>
<comment type="similarity">
    <text evidence="1">Belongs to the transposase 8 family.</text>
</comment>
<accession>A0ABZ3CUY8</accession>
<dbReference type="SUPFAM" id="SSF46689">
    <property type="entry name" value="Homeodomain-like"/>
    <property type="match status" value="1"/>
</dbReference>
<dbReference type="PANTHER" id="PTHR46889:SF4">
    <property type="entry name" value="TRANSPOSASE INSO FOR INSERTION SEQUENCE ELEMENT IS911B-RELATED"/>
    <property type="match status" value="1"/>
</dbReference>
<dbReference type="Gene3D" id="3.30.420.10">
    <property type="entry name" value="Ribonuclease H-like superfamily/Ribonuclease H"/>
    <property type="match status" value="1"/>
</dbReference>
<proteinExistence type="inferred from homology"/>
<dbReference type="PANTHER" id="PTHR46889">
    <property type="entry name" value="TRANSPOSASE INSF FOR INSERTION SEQUENCE IS3B-RELATED"/>
    <property type="match status" value="1"/>
</dbReference>
<sequence>MARKRRSFSTEFKREAAGLVLDQGYSVAQAARAVDVGETPLRRWIDQLRAERGGVTPKSKALRPEQQRIQELESRINRLEREKAIPKKGYRSLDVGRSRSYALIDQLSEQAPVNMVCSAFGIARSSYYEHRLRRSRVDIERLTLRATVRELFNQSRRSAGSRTIMMQMRESGADVGRFKVRRLMQEMDLICQQPRPPAYRRATVERPDIPNRLNRQFTVTAPNQVWCGDITYVWVQNRWHYLAVVLDLYARRVVGWALSNRPDAALVINALDRAFEQRGRPPGLLFHSDQGGQYASRVFRQRLWRYRIQQSMSRRGNCWDNAPMERLFRSYKSEWMPAIGYLSAQEALRDISFYLMERYNRQRPHQYNGGMSPARAEATLNSLSGIS</sequence>
<name>A0ABZ3CUY8_9GAMM</name>
<dbReference type="RefSeq" id="WP_342595547.1">
    <property type="nucleotide sequence ID" value="NZ_CP151919.1"/>
</dbReference>
<dbReference type="PROSITE" id="PS50994">
    <property type="entry name" value="INTEGRASE"/>
    <property type="match status" value="1"/>
</dbReference>
<dbReference type="EMBL" id="CP151919">
    <property type="protein sequence ID" value="XAD55028.1"/>
    <property type="molecule type" value="Genomic_DNA"/>
</dbReference>
<dbReference type="SUPFAM" id="SSF53098">
    <property type="entry name" value="Ribonuclease H-like"/>
    <property type="match status" value="1"/>
</dbReference>
<reference evidence="3 7" key="1">
    <citation type="submission" date="2024-04" db="EMBL/GenBank/DDBJ databases">
        <title>Salinicola lusitanus LLJ914,a marine bacterium isolated from the Okinawa Trough.</title>
        <authorList>
            <person name="Li J."/>
        </authorList>
    </citation>
    <scope>NUCLEOTIDE SEQUENCE [LARGE SCALE GENOMIC DNA]</scope>
    <source>
        <strain evidence="3 7">LLJ914</strain>
    </source>
</reference>
<dbReference type="InterPro" id="IPR002514">
    <property type="entry name" value="Transposase_8"/>
</dbReference>
<dbReference type="Pfam" id="PF13276">
    <property type="entry name" value="HTH_21"/>
    <property type="match status" value="1"/>
</dbReference>